<reference evidence="10 11" key="1">
    <citation type="submission" date="2023-10" db="EMBL/GenBank/DDBJ databases">
        <title>Phytobacter spp. The emergence of a new genus of hospital-origin enterobacteria encoding carbapenemases in Argentina.</title>
        <authorList>
            <person name="Vay C."/>
            <person name="Almuzara M."/>
            <person name="Traglia G.M."/>
            <person name="Campos J."/>
        </authorList>
    </citation>
    <scope>NUCLEOTIDE SEQUENCE [LARGE SCALE GENOMIC DNA]</scope>
    <source>
        <strain evidence="10 11">CVMA36</strain>
    </source>
</reference>
<evidence type="ECO:0000256" key="1">
    <source>
        <dbReference type="ARBA" id="ARBA00004429"/>
    </source>
</evidence>
<evidence type="ECO:0000256" key="3">
    <source>
        <dbReference type="ARBA" id="ARBA00022500"/>
    </source>
</evidence>
<dbReference type="InterPro" id="IPR051310">
    <property type="entry name" value="MCP_chemotaxis"/>
</dbReference>
<feature type="domain" description="Methyl-accepting transducer" evidence="8">
    <location>
        <begin position="268"/>
        <end position="497"/>
    </location>
</feature>
<feature type="domain" description="HAMP" evidence="9">
    <location>
        <begin position="210"/>
        <end position="263"/>
    </location>
</feature>
<dbReference type="Pfam" id="PF00015">
    <property type="entry name" value="MCPsignal"/>
    <property type="match status" value="1"/>
</dbReference>
<dbReference type="GO" id="GO:0005886">
    <property type="term" value="C:plasma membrane"/>
    <property type="evidence" value="ECO:0007669"/>
    <property type="project" value="UniProtKB-SubCell"/>
</dbReference>
<evidence type="ECO:0000256" key="6">
    <source>
        <dbReference type="PROSITE-ProRule" id="PRU00284"/>
    </source>
</evidence>
<comment type="caution">
    <text evidence="10">The sequence shown here is derived from an EMBL/GenBank/DDBJ whole genome shotgun (WGS) entry which is preliminary data.</text>
</comment>
<accession>A0AB35RPQ1</accession>
<dbReference type="AlphaFoldDB" id="A0AB35RPQ1"/>
<evidence type="ECO:0000256" key="4">
    <source>
        <dbReference type="ARBA" id="ARBA00023224"/>
    </source>
</evidence>
<dbReference type="EMBL" id="JAWJAC010000007">
    <property type="protein sequence ID" value="MDV2863384.1"/>
    <property type="molecule type" value="Genomic_DNA"/>
</dbReference>
<dbReference type="Proteomes" id="UP001286589">
    <property type="component" value="Unassembled WGS sequence"/>
</dbReference>
<dbReference type="Pfam" id="PF12729">
    <property type="entry name" value="4HB_MCP_1"/>
    <property type="match status" value="1"/>
</dbReference>
<dbReference type="InterPro" id="IPR024478">
    <property type="entry name" value="HlyB_4HB_MCP"/>
</dbReference>
<feature type="transmembrane region" description="Helical" evidence="7">
    <location>
        <begin position="7"/>
        <end position="27"/>
    </location>
</feature>
<gene>
    <name evidence="10" type="ORF">R0H02_13035</name>
</gene>
<comment type="subcellular location">
    <subcellularLocation>
        <location evidence="1">Cell inner membrane</location>
        <topology evidence="1">Multi-pass membrane protein</topology>
    </subcellularLocation>
</comment>
<dbReference type="GO" id="GO:0007165">
    <property type="term" value="P:signal transduction"/>
    <property type="evidence" value="ECO:0007669"/>
    <property type="project" value="UniProtKB-KW"/>
</dbReference>
<organism evidence="10 11">
    <name type="scientific">Phytobacter ursingii</name>
    <dbReference type="NCBI Taxonomy" id="1972431"/>
    <lineage>
        <taxon>Bacteria</taxon>
        <taxon>Pseudomonadati</taxon>
        <taxon>Pseudomonadota</taxon>
        <taxon>Gammaproteobacteria</taxon>
        <taxon>Enterobacterales</taxon>
        <taxon>Enterobacteriaceae</taxon>
        <taxon>Phytobacter</taxon>
    </lineage>
</organism>
<keyword evidence="11" id="KW-1185">Reference proteome</keyword>
<dbReference type="GO" id="GO:0006935">
    <property type="term" value="P:chemotaxis"/>
    <property type="evidence" value="ECO:0007669"/>
    <property type="project" value="UniProtKB-KW"/>
</dbReference>
<dbReference type="InterPro" id="IPR004090">
    <property type="entry name" value="Chemotax_Me-accpt_rcpt"/>
</dbReference>
<evidence type="ECO:0000256" key="7">
    <source>
        <dbReference type="SAM" id="Phobius"/>
    </source>
</evidence>
<keyword evidence="7" id="KW-0812">Transmembrane</keyword>
<dbReference type="PANTHER" id="PTHR43531">
    <property type="entry name" value="PROTEIN ICFG"/>
    <property type="match status" value="1"/>
</dbReference>
<dbReference type="SMART" id="SM00283">
    <property type="entry name" value="MA"/>
    <property type="match status" value="1"/>
</dbReference>
<dbReference type="InterPro" id="IPR003660">
    <property type="entry name" value="HAMP_dom"/>
</dbReference>
<dbReference type="RefSeq" id="WP_229221047.1">
    <property type="nucleotide sequence ID" value="NZ_JAWJAC010000007.1"/>
</dbReference>
<dbReference type="InterPro" id="IPR004089">
    <property type="entry name" value="MCPsignal_dom"/>
</dbReference>
<dbReference type="PROSITE" id="PS50111">
    <property type="entry name" value="CHEMOTAXIS_TRANSDUC_2"/>
    <property type="match status" value="1"/>
</dbReference>
<dbReference type="GO" id="GO:0004888">
    <property type="term" value="F:transmembrane signaling receptor activity"/>
    <property type="evidence" value="ECO:0007669"/>
    <property type="project" value="InterPro"/>
</dbReference>
<dbReference type="PROSITE" id="PS50885">
    <property type="entry name" value="HAMP"/>
    <property type="match status" value="1"/>
</dbReference>
<proteinExistence type="inferred from homology"/>
<dbReference type="Gene3D" id="1.10.287.950">
    <property type="entry name" value="Methyl-accepting chemotaxis protein"/>
    <property type="match status" value="1"/>
</dbReference>
<keyword evidence="3" id="KW-0145">Chemotaxis</keyword>
<sequence>MNITRRLLLTISLLIISLIVTNVISIYSMSRIDEGVQYFQLNTLPSLEIINKEAMKLKEVRGKLFLHGLTEDPAGMDVLKQDALKSCDELIGMQQHYLKELISDQQDLDMSNKTLADLQSFRPVMEQYFKVSESNDKKMIIASMMPGGAVADKIALLTSDFNDQIAYNTLLVDKADESNTATINRSMLLSACTSVFAIVSMGIFGLITVLNVKNRLNSMRDGMVSISESLDLGRELPAGRQDEIGKAVSAFNALLHRMAESLILVRSASHSVSSAANQISVGNHELAARTEQQSAAVVETAASMEELSSTVKQNAQNAQQASQLAMTASDNAKRGGGVVSDAIARMKEISNSSTKITDITSVINGIAFQTNILALNAAVEAARAGEQGRGFAVVAGEVRNLAQRSAQAAKEIETLIKQSVLQIEEGTRQVDLAGETMSGIVSSVTQVKDLMQEIAAASAEQDRGIAQIAMAVTEMDTITQQNSSLVQESSAAATSLEDQSIKLQEMVDIFRLPGTERKTKQASKIMPARRLAITPAGIGARDEDWQAF</sequence>
<dbReference type="SUPFAM" id="SSF58104">
    <property type="entry name" value="Methyl-accepting chemotaxis protein (MCP) signaling domain"/>
    <property type="match status" value="1"/>
</dbReference>
<keyword evidence="2" id="KW-0488">Methylation</keyword>
<evidence type="ECO:0000256" key="2">
    <source>
        <dbReference type="ARBA" id="ARBA00022481"/>
    </source>
</evidence>
<keyword evidence="7" id="KW-0472">Membrane</keyword>
<dbReference type="SMART" id="SM00304">
    <property type="entry name" value="HAMP"/>
    <property type="match status" value="1"/>
</dbReference>
<dbReference type="PRINTS" id="PR00260">
    <property type="entry name" value="CHEMTRNSDUCR"/>
</dbReference>
<name>A0AB35RPQ1_9ENTR</name>
<protein>
    <submittedName>
        <fullName evidence="10">Methyl-accepting chemotaxis protein</fullName>
    </submittedName>
</protein>
<evidence type="ECO:0000259" key="8">
    <source>
        <dbReference type="PROSITE" id="PS50111"/>
    </source>
</evidence>
<dbReference type="PANTHER" id="PTHR43531:SF5">
    <property type="entry name" value="METHYL-ACCEPTING CHEMOTAXIS PROTEIN III"/>
    <property type="match status" value="1"/>
</dbReference>
<evidence type="ECO:0000313" key="11">
    <source>
        <dbReference type="Proteomes" id="UP001286589"/>
    </source>
</evidence>
<evidence type="ECO:0000256" key="5">
    <source>
        <dbReference type="ARBA" id="ARBA00029447"/>
    </source>
</evidence>
<dbReference type="CDD" id="cd06225">
    <property type="entry name" value="HAMP"/>
    <property type="match status" value="1"/>
</dbReference>
<evidence type="ECO:0000313" key="10">
    <source>
        <dbReference type="EMBL" id="MDV2863384.1"/>
    </source>
</evidence>
<comment type="similarity">
    <text evidence="5">Belongs to the methyl-accepting chemotaxis (MCP) protein family.</text>
</comment>
<evidence type="ECO:0000259" key="9">
    <source>
        <dbReference type="PROSITE" id="PS50885"/>
    </source>
</evidence>
<keyword evidence="4 6" id="KW-0807">Transducer</keyword>
<keyword evidence="7" id="KW-1133">Transmembrane helix</keyword>
<dbReference type="FunFam" id="1.10.287.950:FF:000001">
    <property type="entry name" value="Methyl-accepting chemotaxis sensory transducer"/>
    <property type="match status" value="1"/>
</dbReference>
<dbReference type="CDD" id="cd11386">
    <property type="entry name" value="MCP_signal"/>
    <property type="match status" value="1"/>
</dbReference>